<feature type="transmembrane region" description="Helical" evidence="1">
    <location>
        <begin position="560"/>
        <end position="578"/>
    </location>
</feature>
<proteinExistence type="predicted"/>
<dbReference type="Proteomes" id="UP001470230">
    <property type="component" value="Unassembled WGS sequence"/>
</dbReference>
<gene>
    <name evidence="2" type="ORF">M9Y10_036630</name>
</gene>
<organism evidence="2 3">
    <name type="scientific">Tritrichomonas musculus</name>
    <dbReference type="NCBI Taxonomy" id="1915356"/>
    <lineage>
        <taxon>Eukaryota</taxon>
        <taxon>Metamonada</taxon>
        <taxon>Parabasalia</taxon>
        <taxon>Tritrichomonadida</taxon>
        <taxon>Tritrichomonadidae</taxon>
        <taxon>Tritrichomonas</taxon>
    </lineage>
</organism>
<comment type="caution">
    <text evidence="2">The sequence shown here is derived from an EMBL/GenBank/DDBJ whole genome shotgun (WGS) entry which is preliminary data.</text>
</comment>
<keyword evidence="3" id="KW-1185">Reference proteome</keyword>
<evidence type="ECO:0000313" key="3">
    <source>
        <dbReference type="Proteomes" id="UP001470230"/>
    </source>
</evidence>
<protein>
    <submittedName>
        <fullName evidence="2">Uncharacterized protein</fullName>
    </submittedName>
</protein>
<dbReference type="EMBL" id="JAPFFF010000060">
    <property type="protein sequence ID" value="KAK8837203.1"/>
    <property type="molecule type" value="Genomic_DNA"/>
</dbReference>
<reference evidence="2 3" key="1">
    <citation type="submission" date="2024-04" db="EMBL/GenBank/DDBJ databases">
        <title>Tritrichomonas musculus Genome.</title>
        <authorList>
            <person name="Alves-Ferreira E."/>
            <person name="Grigg M."/>
            <person name="Lorenzi H."/>
            <person name="Galac M."/>
        </authorList>
    </citation>
    <scope>NUCLEOTIDE SEQUENCE [LARGE SCALE GENOMIC DNA]</scope>
    <source>
        <strain evidence="2 3">EAF2021</strain>
    </source>
</reference>
<evidence type="ECO:0000313" key="2">
    <source>
        <dbReference type="EMBL" id="KAK8837203.1"/>
    </source>
</evidence>
<name>A0ABR2GTD1_9EUKA</name>
<accession>A0ABR2GTD1</accession>
<sequence>MNFYFDQTNTKSKIFKYSSFLHFLRAPILVRNNELRFINKNFITNRIFSDNDVLLVIGCAFMQCSNKFPSRGGAIEYVNDMINGNVTIYSSVFSECRSELSDGGAIFVCGRYGTSGVNPTHKMINYFSSKYCCFSRCLTIADSNQCGYGQAMFVFAEIIEIMYNTAVKCPPYSKSIGAQFDFTSEFINSSYINSTESSARYCVAIEYRVAKYANLRFNSLVDLKGGFINSFSYLDEISITFCNYVNNTIEQGNRVGGFFYIKHSHRNICILNSCFARIYFELENYGFIYDADSVTSLAVQLKDCLIEQSLINRLNKVVTENVVIYRSDQTKFTNMIDFLDLSSCKGRITPPPIIFSPTFNQSSFFSNSILFSESSNFTKSQIFSPSVYFQSTSIFTKSNIFSSTAYFSRSYIFSESTCFSNTDIFTKSSKFSSTTFFSISNIFSDSQMFSASIYISLTEKFTESLALSNSHQFYNSESFTNTFCFTSFSNQVSFSRSIYETPTFLKSATFLKSLSITLTNVRTVIFSFSNVISNIQILSYISDQNTYSFVSSFSEVHKKFPYIIFSLSPSLIPTYLIFDFVHSSKISQGKLIGLVCGSVAAFFLILSIIILIIQKQNFAPEFYDSDILESSSSEYENVETHEGVTVTINLTNNDDMWI</sequence>
<evidence type="ECO:0000256" key="1">
    <source>
        <dbReference type="SAM" id="Phobius"/>
    </source>
</evidence>
<keyword evidence="1" id="KW-0472">Membrane</keyword>
<feature type="transmembrane region" description="Helical" evidence="1">
    <location>
        <begin position="590"/>
        <end position="613"/>
    </location>
</feature>
<keyword evidence="1" id="KW-1133">Transmembrane helix</keyword>
<keyword evidence="1" id="KW-0812">Transmembrane</keyword>